<keyword evidence="2" id="KW-1185">Reference proteome</keyword>
<gene>
    <name evidence="1" type="ORF">B0A66_20455</name>
</gene>
<evidence type="ECO:0000313" key="2">
    <source>
        <dbReference type="Proteomes" id="UP000198345"/>
    </source>
</evidence>
<comment type="caution">
    <text evidence="1">The sequence shown here is derived from an EMBL/GenBank/DDBJ whole genome shotgun (WGS) entry which is preliminary data.</text>
</comment>
<protein>
    <recommendedName>
        <fullName evidence="3">LTD domain-containing protein</fullName>
    </recommendedName>
</protein>
<proteinExistence type="predicted"/>
<dbReference type="OrthoDB" id="2086912at2"/>
<dbReference type="RefSeq" id="WP_089051710.1">
    <property type="nucleotide sequence ID" value="NZ_FXTV01000007.1"/>
</dbReference>
<dbReference type="Proteomes" id="UP000198345">
    <property type="component" value="Unassembled WGS sequence"/>
</dbReference>
<sequence length="126" mass="14623">MSLNLIRVKNGSTPNEEYVSLRAKSDLNLKGYAIVDRTFDDNEQVSNEFRHIYVFPSWDVKEGDYVRLYTGKSKGNKTLETETGTIFHVFFWQSDECVWNDNGNDRASLISYKFLKMVNVPAIEKK</sequence>
<accession>A0A226GS15</accession>
<evidence type="ECO:0000313" key="1">
    <source>
        <dbReference type="EMBL" id="OXA84862.1"/>
    </source>
</evidence>
<organism evidence="1 2">
    <name type="scientific">Flavobacterium hercynium</name>
    <dbReference type="NCBI Taxonomy" id="387094"/>
    <lineage>
        <taxon>Bacteria</taxon>
        <taxon>Pseudomonadati</taxon>
        <taxon>Bacteroidota</taxon>
        <taxon>Flavobacteriia</taxon>
        <taxon>Flavobacteriales</taxon>
        <taxon>Flavobacteriaceae</taxon>
        <taxon>Flavobacterium</taxon>
    </lineage>
</organism>
<evidence type="ECO:0008006" key="3">
    <source>
        <dbReference type="Google" id="ProtNLM"/>
    </source>
</evidence>
<dbReference type="EMBL" id="MUGW01000055">
    <property type="protein sequence ID" value="OXA84862.1"/>
    <property type="molecule type" value="Genomic_DNA"/>
</dbReference>
<name>A0A226GS15_9FLAO</name>
<reference evidence="1 2" key="1">
    <citation type="submission" date="2016-11" db="EMBL/GenBank/DDBJ databases">
        <title>Whole genomes of Flavobacteriaceae.</title>
        <authorList>
            <person name="Stine C."/>
            <person name="Li C."/>
            <person name="Tadesse D."/>
        </authorList>
    </citation>
    <scope>NUCLEOTIDE SEQUENCE [LARGE SCALE GENOMIC DNA]</scope>
    <source>
        <strain evidence="1 2">DSM 18292</strain>
    </source>
</reference>
<dbReference type="AlphaFoldDB" id="A0A226GS15"/>